<dbReference type="SMART" id="SM00355">
    <property type="entry name" value="ZnF_C2H2"/>
    <property type="match status" value="10"/>
</dbReference>
<keyword evidence="5" id="KW-0862">Zinc</keyword>
<dbReference type="FunFam" id="3.30.160.60:FF:000373">
    <property type="entry name" value="Putative transcriptional repressor ctcf"/>
    <property type="match status" value="1"/>
</dbReference>
<dbReference type="FunFam" id="3.30.160.60:FF:001732">
    <property type="entry name" value="Zgc:162936"/>
    <property type="match status" value="1"/>
</dbReference>
<dbReference type="AlphaFoldDB" id="A0A7R8WBT8"/>
<keyword evidence="3" id="KW-0677">Repeat</keyword>
<dbReference type="GO" id="GO:0045893">
    <property type="term" value="P:positive regulation of DNA-templated transcription"/>
    <property type="evidence" value="ECO:0007669"/>
    <property type="project" value="UniProtKB-ARBA"/>
</dbReference>
<dbReference type="InterPro" id="IPR036236">
    <property type="entry name" value="Znf_C2H2_sf"/>
</dbReference>
<dbReference type="FunFam" id="3.30.160.60:FF:000448">
    <property type="entry name" value="RE1-silencing transcription factor A"/>
    <property type="match status" value="1"/>
</dbReference>
<dbReference type="GO" id="GO:0000981">
    <property type="term" value="F:DNA-binding transcription factor activity, RNA polymerase II-specific"/>
    <property type="evidence" value="ECO:0007669"/>
    <property type="project" value="TreeGrafter"/>
</dbReference>
<dbReference type="InterPro" id="IPR013087">
    <property type="entry name" value="Znf_C2H2_type"/>
</dbReference>
<evidence type="ECO:0000256" key="8">
    <source>
        <dbReference type="ARBA" id="ARBA00023163"/>
    </source>
</evidence>
<keyword evidence="7" id="KW-0238">DNA-binding</keyword>
<evidence type="ECO:0000256" key="9">
    <source>
        <dbReference type="ARBA" id="ARBA00023242"/>
    </source>
</evidence>
<dbReference type="FunFam" id="3.30.160.60:FF:000557">
    <property type="entry name" value="zinc finger and SCAN domain-containing protein 29"/>
    <property type="match status" value="1"/>
</dbReference>
<dbReference type="Gene3D" id="3.30.160.60">
    <property type="entry name" value="Classic Zinc Finger"/>
    <property type="match status" value="8"/>
</dbReference>
<dbReference type="Pfam" id="PF00096">
    <property type="entry name" value="zf-C2H2"/>
    <property type="match status" value="5"/>
</dbReference>
<protein>
    <submittedName>
        <fullName evidence="10">Uncharacterized protein</fullName>
    </submittedName>
</protein>
<keyword evidence="8" id="KW-0804">Transcription</keyword>
<evidence type="ECO:0000256" key="7">
    <source>
        <dbReference type="ARBA" id="ARBA00023125"/>
    </source>
</evidence>
<dbReference type="GO" id="GO:0005634">
    <property type="term" value="C:nucleus"/>
    <property type="evidence" value="ECO:0007669"/>
    <property type="project" value="UniProtKB-SubCell"/>
</dbReference>
<keyword evidence="2" id="KW-0479">Metal-binding</keyword>
<dbReference type="PROSITE" id="PS50157">
    <property type="entry name" value="ZINC_FINGER_C2H2_2"/>
    <property type="match status" value="10"/>
</dbReference>
<dbReference type="FunFam" id="3.30.160.60:FF:000049">
    <property type="entry name" value="transcriptional repressor CTCF isoform X1"/>
    <property type="match status" value="1"/>
</dbReference>
<evidence type="ECO:0000256" key="6">
    <source>
        <dbReference type="ARBA" id="ARBA00023015"/>
    </source>
</evidence>
<proteinExistence type="predicted"/>
<evidence type="ECO:0000256" key="1">
    <source>
        <dbReference type="ARBA" id="ARBA00004123"/>
    </source>
</evidence>
<accession>A0A7R8WBT8</accession>
<dbReference type="Pfam" id="PF13894">
    <property type="entry name" value="zf-C2H2_4"/>
    <property type="match status" value="1"/>
</dbReference>
<dbReference type="EMBL" id="OB660720">
    <property type="protein sequence ID" value="CAD7226009.1"/>
    <property type="molecule type" value="Genomic_DNA"/>
</dbReference>
<comment type="subcellular location">
    <subcellularLocation>
        <location evidence="1">Nucleus</location>
    </subcellularLocation>
</comment>
<evidence type="ECO:0000256" key="3">
    <source>
        <dbReference type="ARBA" id="ARBA00022737"/>
    </source>
</evidence>
<name>A0A7R8WBT8_9CRUS</name>
<keyword evidence="4" id="KW-0863">Zinc-finger</keyword>
<dbReference type="FunFam" id="3.30.160.60:FF:000255">
    <property type="entry name" value="Zinc finger and AT-hook domain containing"/>
    <property type="match status" value="1"/>
</dbReference>
<keyword evidence="6" id="KW-0805">Transcription regulation</keyword>
<evidence type="ECO:0000256" key="2">
    <source>
        <dbReference type="ARBA" id="ARBA00022723"/>
    </source>
</evidence>
<evidence type="ECO:0000313" key="10">
    <source>
        <dbReference type="EMBL" id="CAD7226009.1"/>
    </source>
</evidence>
<dbReference type="GO" id="GO:0000978">
    <property type="term" value="F:RNA polymerase II cis-regulatory region sequence-specific DNA binding"/>
    <property type="evidence" value="ECO:0007669"/>
    <property type="project" value="TreeGrafter"/>
</dbReference>
<dbReference type="PANTHER" id="PTHR23226">
    <property type="entry name" value="ZINC FINGER AND SCAN DOMAIN-CONTAINING"/>
    <property type="match status" value="1"/>
</dbReference>
<dbReference type="PANTHER" id="PTHR23226:SF416">
    <property type="entry name" value="FI01424P"/>
    <property type="match status" value="1"/>
</dbReference>
<dbReference type="GO" id="GO:0008270">
    <property type="term" value="F:zinc ion binding"/>
    <property type="evidence" value="ECO:0007669"/>
    <property type="project" value="UniProtKB-KW"/>
</dbReference>
<dbReference type="SUPFAM" id="SSF57667">
    <property type="entry name" value="beta-beta-alpha zinc fingers"/>
    <property type="match status" value="6"/>
</dbReference>
<keyword evidence="9" id="KW-0539">Nucleus</keyword>
<dbReference type="GO" id="GO:0005694">
    <property type="term" value="C:chromosome"/>
    <property type="evidence" value="ECO:0007669"/>
    <property type="project" value="UniProtKB-ARBA"/>
</dbReference>
<sequence>MASVLDQVVTGRADGVADIQNYLVSLQKEIRDDKSRCELEQKIIGAGHGGTATIFVDENGQCYAVQANPTIGNESSGRGDLVLGVGEMVVKDAQHTSSIVVETSTQMTESTVSRPDSSSSEDTGTASFPTVALVQNDSGEGEAGLYFVIVQQPNGEAPHSVAAEVSDPSVYDFTEGDESQAVLSDALSDGEDEKKVVVTMITKKGTSGPNATVVHNCNYCNYTTNKRYLLSRHLKTHSIERPHRCSICDRTFKTLASLHNHANTHAGVKPHPCKFCQASFTTSGELVRHIRYKHTMERPHKCSECDYSSVELSKLRRHVRAHTGERPFQCPHCTYASPDSFKLKRHLRIHTGERPYVCEICSARFTQSNSLKTHRAIHSGDKPSYQCELCPTTCGRKTDLRIHVQKLHTSDKSKSLKCNRCGATFSDRYSFKTHVKSHEGEKCYQCDLCPYASTASRHLESHMLIHTDQKPFKCEQCDQCFRQKQLLKRHVNLYHDPSYKAPKPRQKKHVCEACDRSFANSSEAVNIALQRSNVNDEFVVLGVLEMEDSDPLRQDVKTDTALNLSSSAQVLSQLSSMEGEGGAKLPAVDLMDVDGTLESCKLVERSGDGTTIHLKELPHSSAPGLQDDDDVMEATVSNVENSLRRETGIPMRKDEMSIQEDVENCFGFAEEDIASLDEREK</sequence>
<gene>
    <name evidence="10" type="ORF">CTOB1V02_LOCUS3935</name>
</gene>
<reference evidence="10" key="1">
    <citation type="submission" date="2020-11" db="EMBL/GenBank/DDBJ databases">
        <authorList>
            <person name="Tran Van P."/>
        </authorList>
    </citation>
    <scope>NUCLEOTIDE SEQUENCE</scope>
</reference>
<dbReference type="FunFam" id="3.30.160.60:FF:000446">
    <property type="entry name" value="Zinc finger protein"/>
    <property type="match status" value="1"/>
</dbReference>
<dbReference type="OrthoDB" id="9888716at2759"/>
<evidence type="ECO:0000256" key="4">
    <source>
        <dbReference type="ARBA" id="ARBA00022771"/>
    </source>
</evidence>
<organism evidence="10">
    <name type="scientific">Cyprideis torosa</name>
    <dbReference type="NCBI Taxonomy" id="163714"/>
    <lineage>
        <taxon>Eukaryota</taxon>
        <taxon>Metazoa</taxon>
        <taxon>Ecdysozoa</taxon>
        <taxon>Arthropoda</taxon>
        <taxon>Crustacea</taxon>
        <taxon>Oligostraca</taxon>
        <taxon>Ostracoda</taxon>
        <taxon>Podocopa</taxon>
        <taxon>Podocopida</taxon>
        <taxon>Cytherocopina</taxon>
        <taxon>Cytheroidea</taxon>
        <taxon>Cytherideidae</taxon>
        <taxon>Cyprideis</taxon>
    </lineage>
</organism>
<dbReference type="PROSITE" id="PS00028">
    <property type="entry name" value="ZINC_FINGER_C2H2_1"/>
    <property type="match status" value="6"/>
</dbReference>
<evidence type="ECO:0000256" key="5">
    <source>
        <dbReference type="ARBA" id="ARBA00022833"/>
    </source>
</evidence>